<name>A0A7G9FNJ9_9FIRM</name>
<accession>A0A7G9FNJ9</accession>
<dbReference type="Gene3D" id="3.20.20.140">
    <property type="entry name" value="Metal-dependent hydrolases"/>
    <property type="match status" value="1"/>
</dbReference>
<evidence type="ECO:0000313" key="4">
    <source>
        <dbReference type="Proteomes" id="UP000515819"/>
    </source>
</evidence>
<dbReference type="PANTHER" id="PTHR42924">
    <property type="entry name" value="EXONUCLEASE"/>
    <property type="match status" value="1"/>
</dbReference>
<protein>
    <submittedName>
        <fullName evidence="3">PHP domain-containing protein</fullName>
    </submittedName>
</protein>
<dbReference type="RefSeq" id="WP_188332055.1">
    <property type="nucleotide sequence ID" value="NZ_CP060632.1"/>
</dbReference>
<dbReference type="InterPro" id="IPR003141">
    <property type="entry name" value="Pol/His_phosphatase_N"/>
</dbReference>
<dbReference type="GO" id="GO:0035312">
    <property type="term" value="F:5'-3' DNA exonuclease activity"/>
    <property type="evidence" value="ECO:0007669"/>
    <property type="project" value="TreeGrafter"/>
</dbReference>
<dbReference type="Gene3D" id="3.40.50.300">
    <property type="entry name" value="P-loop containing nucleotide triphosphate hydrolases"/>
    <property type="match status" value="2"/>
</dbReference>
<dbReference type="GO" id="GO:0004534">
    <property type="term" value="F:5'-3' RNA exonuclease activity"/>
    <property type="evidence" value="ECO:0007669"/>
    <property type="project" value="TreeGrafter"/>
</dbReference>
<dbReference type="Pfam" id="PF02811">
    <property type="entry name" value="PHP"/>
    <property type="match status" value="1"/>
</dbReference>
<evidence type="ECO:0000313" key="3">
    <source>
        <dbReference type="EMBL" id="QNM00131.1"/>
    </source>
</evidence>
<dbReference type="Proteomes" id="UP000515819">
    <property type="component" value="Chromosome"/>
</dbReference>
<dbReference type="InterPro" id="IPR052018">
    <property type="entry name" value="PHP_domain"/>
</dbReference>
<dbReference type="Pfam" id="PF13263">
    <property type="entry name" value="PHP_C"/>
    <property type="match status" value="1"/>
</dbReference>
<keyword evidence="1" id="KW-0175">Coiled coil</keyword>
<gene>
    <name evidence="3" type="ORF">H9Q76_02165</name>
</gene>
<dbReference type="NCBIfam" id="NF045780">
    <property type="entry name" value="TrlF_fam_ATP"/>
    <property type="match status" value="1"/>
</dbReference>
<evidence type="ECO:0000256" key="1">
    <source>
        <dbReference type="SAM" id="Coils"/>
    </source>
</evidence>
<dbReference type="PANTHER" id="PTHR42924:SF3">
    <property type="entry name" value="POLYMERASE_HISTIDINOL PHOSPHATASE N-TERMINAL DOMAIN-CONTAINING PROTEIN"/>
    <property type="match status" value="1"/>
</dbReference>
<dbReference type="InterPro" id="IPR027417">
    <property type="entry name" value="P-loop_NTPase"/>
</dbReference>
<feature type="coiled-coil region" evidence="1">
    <location>
        <begin position="442"/>
        <end position="495"/>
    </location>
</feature>
<feature type="domain" description="Polymerase/histidinol phosphatase N-terminal" evidence="2">
    <location>
        <begin position="14"/>
        <end position="79"/>
    </location>
</feature>
<dbReference type="InterPro" id="IPR054787">
    <property type="entry name" value="TrlF_ATPase"/>
</dbReference>
<reference evidence="3 4" key="1">
    <citation type="submission" date="2020-08" db="EMBL/GenBank/DDBJ databases">
        <authorList>
            <person name="Liu C."/>
            <person name="Sun Q."/>
        </authorList>
    </citation>
    <scope>NUCLEOTIDE SEQUENCE [LARGE SCALE GENOMIC DNA]</scope>
    <source>
        <strain evidence="3 4">NSJ-4</strain>
    </source>
</reference>
<dbReference type="KEGG" id="wcp:H9Q76_02165"/>
<dbReference type="InterPro" id="IPR016195">
    <property type="entry name" value="Pol/histidinol_Pase-like"/>
</dbReference>
<dbReference type="AlphaFoldDB" id="A0A7G9FNJ9"/>
<proteinExistence type="predicted"/>
<evidence type="ECO:0000259" key="2">
    <source>
        <dbReference type="SMART" id="SM00481"/>
    </source>
</evidence>
<sequence length="884" mass="101184">MKDLNYAGSQWAKWDLHIHSNASDGNGTPQQIIEKAKEKGLSVIALTDHHTVKNIDEIKKLGNENNITVISGIEFRTEYGSKSVHMIGLFPDEYNGIKLTQQALNDLILVPLNLSETIIKTKGKEEDSALTDEQAFKKGMFLVQVNFKEAAELVHKYGGLISVHAGNKANSIEEMKHEGRGASNVKDVVDSLGPVKNELLKYYIDICELGSLQDKNASFYISEFGKPAIVASDAHRIDEVGKLYTWIKADKTFEGLRQIVYEPELRARIQENMPDNKSDYQVIDAIKIVGEDFGEQVIPFNQDLNVIIGGRSSGKSILLGCIAKLANYSGLVKLENEAYNKYIDDIIENMKLKWRDDTEGLVHKVEYFPQSYINKLASTSKETIVLIEKILKEDEKRREVFETYNNCNSKNMFEITNEIENYFKLFYKLEEMQEEAKEIGDIRGVQKEIAKIESEISQVKSNSSTKISEDDEILYDELKKEKEILYQEIVSFESAQKQLEEIKNFLLVREIKTELIGLPEAVKSVIISGYDELVEATQKRWEELVSNEENNLKALVADKKQRIKVIESDVKYVNGEKYYKENETIKQMSIRLSEERKKEERLTKINTKQTEIIEQISLSKERIFEKQRMYYELGQQICGQIQLEKDELSIMPKLSYNQEKLQMFVDSYLNARNPLAKAMQEADIIDNESLINVLTNAFDNIVKGIVPLKGGKDKKQAAVELLSTNYYYFMYNVVYQGDTLSSMSEGKKAFVILRLLLDFDENKYPILIDQPEDDLDNRAIYNDLVTYIRNKKLERQIILVTHNPNITVGTDAEEIIVANQHGAHTENQDGVKFEYRSGAIENSYKRDGTKTVLLSQGIREHVCDLLEGGDIAFKKRESKYGLKK</sequence>
<dbReference type="InterPro" id="IPR004013">
    <property type="entry name" value="PHP_dom"/>
</dbReference>
<organism evidence="3 4">
    <name type="scientific">Wujia chipingensis</name>
    <dbReference type="NCBI Taxonomy" id="2763670"/>
    <lineage>
        <taxon>Bacteria</taxon>
        <taxon>Bacillati</taxon>
        <taxon>Bacillota</taxon>
        <taxon>Clostridia</taxon>
        <taxon>Lachnospirales</taxon>
        <taxon>Lachnospiraceae</taxon>
        <taxon>Wujia</taxon>
    </lineage>
</organism>
<dbReference type="SUPFAM" id="SSF52540">
    <property type="entry name" value="P-loop containing nucleoside triphosphate hydrolases"/>
    <property type="match status" value="1"/>
</dbReference>
<dbReference type="EMBL" id="CP060632">
    <property type="protein sequence ID" value="QNM00131.1"/>
    <property type="molecule type" value="Genomic_DNA"/>
</dbReference>
<dbReference type="SMART" id="SM00481">
    <property type="entry name" value="POLIIIAc"/>
    <property type="match status" value="1"/>
</dbReference>
<dbReference type="SUPFAM" id="SSF89550">
    <property type="entry name" value="PHP domain-like"/>
    <property type="match status" value="1"/>
</dbReference>
<keyword evidence="4" id="KW-1185">Reference proteome</keyword>